<feature type="domain" description="Semaphorin 4F C-terminal" evidence="2">
    <location>
        <begin position="21"/>
        <end position="100"/>
    </location>
</feature>
<organism evidence="3 4">
    <name type="scientific">Dissostichus eleginoides</name>
    <name type="common">Patagonian toothfish</name>
    <name type="synonym">Dissostichus amissus</name>
    <dbReference type="NCBI Taxonomy" id="100907"/>
    <lineage>
        <taxon>Eukaryota</taxon>
        <taxon>Metazoa</taxon>
        <taxon>Chordata</taxon>
        <taxon>Craniata</taxon>
        <taxon>Vertebrata</taxon>
        <taxon>Euteleostomi</taxon>
        <taxon>Actinopterygii</taxon>
        <taxon>Neopterygii</taxon>
        <taxon>Teleostei</taxon>
        <taxon>Neoteleostei</taxon>
        <taxon>Acanthomorphata</taxon>
        <taxon>Eupercaria</taxon>
        <taxon>Perciformes</taxon>
        <taxon>Notothenioidei</taxon>
        <taxon>Nototheniidae</taxon>
        <taxon>Dissostichus</taxon>
    </lineage>
</organism>
<protein>
    <submittedName>
        <fullName evidence="3">Semaphorin-4A</fullName>
    </submittedName>
</protein>
<sequence>MVFLSILPPSPPRSSGELVSVSLNEVVRLQCPAASLLSQQLWERPNSRLTPDLYLLLGDGSLSFVATPATLGPYLCLSTENGYQQTVAMYHVKQGSGPVAQTPSSNSWPQNPPHPHHRGRGPAASLCGARGNRNKSNRD</sequence>
<evidence type="ECO:0000313" key="4">
    <source>
        <dbReference type="Proteomes" id="UP001228049"/>
    </source>
</evidence>
<dbReference type="InterPro" id="IPR045791">
    <property type="entry name" value="Sema4F_C"/>
</dbReference>
<accession>A0AAD9BCA9</accession>
<dbReference type="Proteomes" id="UP001228049">
    <property type="component" value="Unassembled WGS sequence"/>
</dbReference>
<feature type="compositionally biased region" description="Polar residues" evidence="1">
    <location>
        <begin position="99"/>
        <end position="109"/>
    </location>
</feature>
<dbReference type="AlphaFoldDB" id="A0AAD9BCA9"/>
<evidence type="ECO:0000259" key="2">
    <source>
        <dbReference type="Pfam" id="PF19428"/>
    </source>
</evidence>
<evidence type="ECO:0000313" key="3">
    <source>
        <dbReference type="EMBL" id="KAK1880134.1"/>
    </source>
</evidence>
<gene>
    <name evidence="3" type="ORF">KUDE01_025663</name>
</gene>
<reference evidence="3" key="1">
    <citation type="submission" date="2023-04" db="EMBL/GenBank/DDBJ databases">
        <title>Chromosome-level genome of Chaenocephalus aceratus.</title>
        <authorList>
            <person name="Park H."/>
        </authorList>
    </citation>
    <scope>NUCLEOTIDE SEQUENCE</scope>
    <source>
        <strain evidence="3">DE</strain>
        <tissue evidence="3">Muscle</tissue>
    </source>
</reference>
<feature type="region of interest" description="Disordered" evidence="1">
    <location>
        <begin position="94"/>
        <end position="139"/>
    </location>
</feature>
<keyword evidence="4" id="KW-1185">Reference proteome</keyword>
<name>A0AAD9BCA9_DISEL</name>
<evidence type="ECO:0000256" key="1">
    <source>
        <dbReference type="SAM" id="MobiDB-lite"/>
    </source>
</evidence>
<comment type="caution">
    <text evidence="3">The sequence shown here is derived from an EMBL/GenBank/DDBJ whole genome shotgun (WGS) entry which is preliminary data.</text>
</comment>
<dbReference type="Pfam" id="PF19428">
    <property type="entry name" value="Sema4F_C"/>
    <property type="match status" value="1"/>
</dbReference>
<dbReference type="EMBL" id="JASDAP010000025">
    <property type="protein sequence ID" value="KAK1880134.1"/>
    <property type="molecule type" value="Genomic_DNA"/>
</dbReference>
<proteinExistence type="predicted"/>